<feature type="transmembrane region" description="Helical" evidence="8">
    <location>
        <begin position="239"/>
        <end position="259"/>
    </location>
</feature>
<sequence length="293" mass="30420">MTLILTVLQIVTPVFLLAAIGFAWVKLGIDYDTAFVTRLAMTLAVPALIFVALARGDIDPGAAGTLALAALVSYLAVLAAIWAICRVMRLGLRTYWAPLSFGNTGNLGLPLALFAFGELGLGFAVVVFSVGAMVQFTLGIMIVAGTVNPLRALREPMVAATLLGGLFLWQEWRVPAVALNTLDLIGQMAIPLMLITLGVAVARLQPQGLLRVAGLSLLKLAVCGAVALAVGTAFGLDRITLGVLVVQLATPVAVTSYLLAVKYGADAPPVAGLVVVSTLMAVGSLPLILAFFV</sequence>
<proteinExistence type="inferred from homology"/>
<keyword evidence="4" id="KW-1003">Cell membrane</keyword>
<evidence type="ECO:0000256" key="4">
    <source>
        <dbReference type="ARBA" id="ARBA00022475"/>
    </source>
</evidence>
<comment type="similarity">
    <text evidence="2">Belongs to the auxin efflux carrier (TC 2.A.69) family.</text>
</comment>
<feature type="transmembrane region" description="Helical" evidence="8">
    <location>
        <begin position="271"/>
        <end position="292"/>
    </location>
</feature>
<feature type="transmembrane region" description="Helical" evidence="8">
    <location>
        <begin position="96"/>
        <end position="116"/>
    </location>
</feature>
<keyword evidence="7 8" id="KW-0472">Membrane</keyword>
<dbReference type="PANTHER" id="PTHR36838:SF1">
    <property type="entry name" value="SLR1864 PROTEIN"/>
    <property type="match status" value="1"/>
</dbReference>
<feature type="transmembrane region" description="Helical" evidence="8">
    <location>
        <begin position="156"/>
        <end position="172"/>
    </location>
</feature>
<keyword evidence="6 8" id="KW-1133">Transmembrane helix</keyword>
<dbReference type="EMBL" id="CXSU01000011">
    <property type="protein sequence ID" value="CTQ49530.1"/>
    <property type="molecule type" value="Genomic_DNA"/>
</dbReference>
<feature type="transmembrane region" description="Helical" evidence="8">
    <location>
        <begin position="39"/>
        <end position="56"/>
    </location>
</feature>
<organism evidence="9 10">
    <name type="scientific">Jannaschia donghaensis</name>
    <dbReference type="NCBI Taxonomy" id="420998"/>
    <lineage>
        <taxon>Bacteria</taxon>
        <taxon>Pseudomonadati</taxon>
        <taxon>Pseudomonadota</taxon>
        <taxon>Alphaproteobacteria</taxon>
        <taxon>Rhodobacterales</taxon>
        <taxon>Roseobacteraceae</taxon>
        <taxon>Jannaschia</taxon>
    </lineage>
</organism>
<protein>
    <submittedName>
        <fullName evidence="9">Auxin efflux carrier</fullName>
    </submittedName>
</protein>
<dbReference type="STRING" id="420998.JDO7802_01544"/>
<keyword evidence="3" id="KW-0813">Transport</keyword>
<evidence type="ECO:0000256" key="5">
    <source>
        <dbReference type="ARBA" id="ARBA00022692"/>
    </source>
</evidence>
<feature type="transmembrane region" description="Helical" evidence="8">
    <location>
        <begin position="184"/>
        <end position="202"/>
    </location>
</feature>
<dbReference type="PANTHER" id="PTHR36838">
    <property type="entry name" value="AUXIN EFFLUX CARRIER FAMILY PROTEIN"/>
    <property type="match status" value="1"/>
</dbReference>
<evidence type="ECO:0000256" key="1">
    <source>
        <dbReference type="ARBA" id="ARBA00004651"/>
    </source>
</evidence>
<dbReference type="InterPro" id="IPR004776">
    <property type="entry name" value="Mem_transp_PIN-like"/>
</dbReference>
<evidence type="ECO:0000256" key="2">
    <source>
        <dbReference type="ARBA" id="ARBA00010145"/>
    </source>
</evidence>
<feature type="transmembrane region" description="Helical" evidence="8">
    <location>
        <begin position="6"/>
        <end position="27"/>
    </location>
</feature>
<keyword evidence="10" id="KW-1185">Reference proteome</keyword>
<evidence type="ECO:0000256" key="7">
    <source>
        <dbReference type="ARBA" id="ARBA00023136"/>
    </source>
</evidence>
<evidence type="ECO:0000256" key="3">
    <source>
        <dbReference type="ARBA" id="ARBA00022448"/>
    </source>
</evidence>
<comment type="subcellular location">
    <subcellularLocation>
        <location evidence="1">Cell membrane</location>
        <topology evidence="1">Multi-pass membrane protein</topology>
    </subcellularLocation>
</comment>
<dbReference type="InterPro" id="IPR038770">
    <property type="entry name" value="Na+/solute_symporter_sf"/>
</dbReference>
<dbReference type="GO" id="GO:0055085">
    <property type="term" value="P:transmembrane transport"/>
    <property type="evidence" value="ECO:0007669"/>
    <property type="project" value="InterPro"/>
</dbReference>
<feature type="transmembrane region" description="Helical" evidence="8">
    <location>
        <begin position="122"/>
        <end position="144"/>
    </location>
</feature>
<evidence type="ECO:0000256" key="6">
    <source>
        <dbReference type="ARBA" id="ARBA00022989"/>
    </source>
</evidence>
<dbReference type="Proteomes" id="UP000049222">
    <property type="component" value="Unassembled WGS sequence"/>
</dbReference>
<feature type="transmembrane region" description="Helical" evidence="8">
    <location>
        <begin position="209"/>
        <end position="233"/>
    </location>
</feature>
<reference evidence="9 10" key="1">
    <citation type="submission" date="2015-07" db="EMBL/GenBank/DDBJ databases">
        <authorList>
            <person name="Noorani M."/>
        </authorList>
    </citation>
    <scope>NUCLEOTIDE SEQUENCE [LARGE SCALE GENOMIC DNA]</scope>
    <source>
        <strain evidence="9 10">CECT 7802</strain>
    </source>
</reference>
<dbReference type="AlphaFoldDB" id="A0A0M6YHU6"/>
<dbReference type="Gene3D" id="1.20.1530.20">
    <property type="match status" value="1"/>
</dbReference>
<dbReference type="GO" id="GO:0005886">
    <property type="term" value="C:plasma membrane"/>
    <property type="evidence" value="ECO:0007669"/>
    <property type="project" value="UniProtKB-SubCell"/>
</dbReference>
<keyword evidence="5 8" id="KW-0812">Transmembrane</keyword>
<evidence type="ECO:0000313" key="10">
    <source>
        <dbReference type="Proteomes" id="UP000049222"/>
    </source>
</evidence>
<dbReference type="RefSeq" id="WP_055084185.1">
    <property type="nucleotide sequence ID" value="NZ_CXSU01000011.1"/>
</dbReference>
<evidence type="ECO:0000313" key="9">
    <source>
        <dbReference type="EMBL" id="CTQ49530.1"/>
    </source>
</evidence>
<dbReference type="OrthoDB" id="3238001at2"/>
<dbReference type="Pfam" id="PF03547">
    <property type="entry name" value="Mem_trans"/>
    <property type="match status" value="2"/>
</dbReference>
<accession>A0A0M6YHU6</accession>
<evidence type="ECO:0000256" key="8">
    <source>
        <dbReference type="SAM" id="Phobius"/>
    </source>
</evidence>
<feature type="transmembrane region" description="Helical" evidence="8">
    <location>
        <begin position="62"/>
        <end position="84"/>
    </location>
</feature>
<gene>
    <name evidence="9" type="ORF">JDO7802_01544</name>
</gene>
<name>A0A0M6YHU6_9RHOB</name>